<name>A0A0F9E5H1_9ZZZZ</name>
<feature type="transmembrane region" description="Helical" evidence="1">
    <location>
        <begin position="21"/>
        <end position="40"/>
    </location>
</feature>
<accession>A0A0F9E5H1</accession>
<organism evidence="2">
    <name type="scientific">marine sediment metagenome</name>
    <dbReference type="NCBI Taxonomy" id="412755"/>
    <lineage>
        <taxon>unclassified sequences</taxon>
        <taxon>metagenomes</taxon>
        <taxon>ecological metagenomes</taxon>
    </lineage>
</organism>
<proteinExistence type="predicted"/>
<evidence type="ECO:0000256" key="1">
    <source>
        <dbReference type="SAM" id="Phobius"/>
    </source>
</evidence>
<sequence length="62" mass="7406">SVKLRREFPDENEEIAKRIKYIIVSLVVFIMQMWIIDVLLELNIFGKIIELSFFFCNQEGLI</sequence>
<gene>
    <name evidence="2" type="ORF">LCGC14_2195120</name>
</gene>
<comment type="caution">
    <text evidence="2">The sequence shown here is derived from an EMBL/GenBank/DDBJ whole genome shotgun (WGS) entry which is preliminary data.</text>
</comment>
<dbReference type="EMBL" id="LAZR01028812">
    <property type="protein sequence ID" value="KKL61461.1"/>
    <property type="molecule type" value="Genomic_DNA"/>
</dbReference>
<keyword evidence="1" id="KW-0812">Transmembrane</keyword>
<feature type="non-terminal residue" evidence="2">
    <location>
        <position position="1"/>
    </location>
</feature>
<reference evidence="2" key="1">
    <citation type="journal article" date="2015" name="Nature">
        <title>Complex archaea that bridge the gap between prokaryotes and eukaryotes.</title>
        <authorList>
            <person name="Spang A."/>
            <person name="Saw J.H."/>
            <person name="Jorgensen S.L."/>
            <person name="Zaremba-Niedzwiedzka K."/>
            <person name="Martijn J."/>
            <person name="Lind A.E."/>
            <person name="van Eijk R."/>
            <person name="Schleper C."/>
            <person name="Guy L."/>
            <person name="Ettema T.J."/>
        </authorList>
    </citation>
    <scope>NUCLEOTIDE SEQUENCE</scope>
</reference>
<keyword evidence="1" id="KW-0472">Membrane</keyword>
<keyword evidence="1" id="KW-1133">Transmembrane helix</keyword>
<dbReference type="AlphaFoldDB" id="A0A0F9E5H1"/>
<evidence type="ECO:0000313" key="2">
    <source>
        <dbReference type="EMBL" id="KKL61461.1"/>
    </source>
</evidence>
<protein>
    <submittedName>
        <fullName evidence="2">Uncharacterized protein</fullName>
    </submittedName>
</protein>